<sequence>MVVGVGTVVADNPSLTVRAVEGQNPTRVVIDPSGRIPHASKLLHDGQSPVIIVQATDVDSRAPNAETIALERQENGCLEVSDILCALSGRGLKTILVEGGACTISRFINAGCIDRLHVAVAPLIIGAGPAGITLPPIDKLAQAQRPKIDIYDIGSDIVFDCDFRRSPDLAADPAYRDDRRADRCDPSAEV</sequence>
<keyword evidence="2" id="KW-0521">NADP</keyword>
<gene>
    <name evidence="5" type="ORF">GCM10010136_14500</name>
</gene>
<comment type="caution">
    <text evidence="5">The sequence shown here is derived from an EMBL/GenBank/DDBJ whole genome shotgun (WGS) entry which is preliminary data.</text>
</comment>
<dbReference type="GO" id="GO:0008703">
    <property type="term" value="F:5-amino-6-(5-phosphoribosylamino)uracil reductase activity"/>
    <property type="evidence" value="ECO:0007669"/>
    <property type="project" value="InterPro"/>
</dbReference>
<evidence type="ECO:0000256" key="2">
    <source>
        <dbReference type="ARBA" id="ARBA00022857"/>
    </source>
</evidence>
<dbReference type="InterPro" id="IPR002734">
    <property type="entry name" value="RibDG_C"/>
</dbReference>
<accession>A0A8J3DMY9</accession>
<keyword evidence="3" id="KW-0560">Oxidoreductase</keyword>
<dbReference type="GO" id="GO:0009231">
    <property type="term" value="P:riboflavin biosynthetic process"/>
    <property type="evidence" value="ECO:0007669"/>
    <property type="project" value="InterPro"/>
</dbReference>
<evidence type="ECO:0000256" key="1">
    <source>
        <dbReference type="ARBA" id="ARBA00005104"/>
    </source>
</evidence>
<dbReference type="Gene3D" id="3.40.430.10">
    <property type="entry name" value="Dihydrofolate Reductase, subunit A"/>
    <property type="match status" value="1"/>
</dbReference>
<evidence type="ECO:0000313" key="5">
    <source>
        <dbReference type="EMBL" id="GHC69108.1"/>
    </source>
</evidence>
<evidence type="ECO:0000259" key="4">
    <source>
        <dbReference type="Pfam" id="PF01872"/>
    </source>
</evidence>
<dbReference type="InterPro" id="IPR050765">
    <property type="entry name" value="Riboflavin_Biosynth_HTPR"/>
</dbReference>
<dbReference type="EMBL" id="BMZO01000004">
    <property type="protein sequence ID" value="GHC69108.1"/>
    <property type="molecule type" value="Genomic_DNA"/>
</dbReference>
<keyword evidence="6" id="KW-1185">Reference proteome</keyword>
<dbReference type="SUPFAM" id="SSF53597">
    <property type="entry name" value="Dihydrofolate reductase-like"/>
    <property type="match status" value="1"/>
</dbReference>
<reference evidence="5" key="2">
    <citation type="submission" date="2020-09" db="EMBL/GenBank/DDBJ databases">
        <authorList>
            <person name="Sun Q."/>
            <person name="Kim S."/>
        </authorList>
    </citation>
    <scope>NUCLEOTIDE SEQUENCE</scope>
    <source>
        <strain evidence="5">KCTC 42097</strain>
    </source>
</reference>
<comment type="pathway">
    <text evidence="1">Cofactor biosynthesis; riboflavin biosynthesis.</text>
</comment>
<dbReference type="Pfam" id="PF01872">
    <property type="entry name" value="RibD_C"/>
    <property type="match status" value="1"/>
</dbReference>
<dbReference type="InterPro" id="IPR024072">
    <property type="entry name" value="DHFR-like_dom_sf"/>
</dbReference>
<feature type="domain" description="Bacterial bifunctional deaminase-reductase C-terminal" evidence="4">
    <location>
        <begin position="1"/>
        <end position="155"/>
    </location>
</feature>
<dbReference type="Proteomes" id="UP000641137">
    <property type="component" value="Unassembled WGS sequence"/>
</dbReference>
<dbReference type="PANTHER" id="PTHR38011">
    <property type="entry name" value="DIHYDROFOLATE REDUCTASE FAMILY PROTEIN (AFU_ORTHOLOGUE AFUA_8G06820)"/>
    <property type="match status" value="1"/>
</dbReference>
<protein>
    <recommendedName>
        <fullName evidence="4">Bacterial bifunctional deaminase-reductase C-terminal domain-containing protein</fullName>
    </recommendedName>
</protein>
<name>A0A8J3DMY9_9HYPH</name>
<evidence type="ECO:0000256" key="3">
    <source>
        <dbReference type="ARBA" id="ARBA00023002"/>
    </source>
</evidence>
<proteinExistence type="predicted"/>
<dbReference type="PANTHER" id="PTHR38011:SF7">
    <property type="entry name" value="2,5-DIAMINO-6-RIBOSYLAMINO-4(3H)-PYRIMIDINONE 5'-PHOSPHATE REDUCTASE"/>
    <property type="match status" value="1"/>
</dbReference>
<reference evidence="5" key="1">
    <citation type="journal article" date="2014" name="Int. J. Syst. Evol. Microbiol.">
        <title>Complete genome sequence of Corynebacterium casei LMG S-19264T (=DSM 44701T), isolated from a smear-ripened cheese.</title>
        <authorList>
            <consortium name="US DOE Joint Genome Institute (JGI-PGF)"/>
            <person name="Walter F."/>
            <person name="Albersmeier A."/>
            <person name="Kalinowski J."/>
            <person name="Ruckert C."/>
        </authorList>
    </citation>
    <scope>NUCLEOTIDE SEQUENCE</scope>
    <source>
        <strain evidence="5">KCTC 42097</strain>
    </source>
</reference>
<organism evidence="5 6">
    <name type="scientific">Limoniibacter endophyticus</name>
    <dbReference type="NCBI Taxonomy" id="1565040"/>
    <lineage>
        <taxon>Bacteria</taxon>
        <taxon>Pseudomonadati</taxon>
        <taxon>Pseudomonadota</taxon>
        <taxon>Alphaproteobacteria</taxon>
        <taxon>Hyphomicrobiales</taxon>
        <taxon>Bartonellaceae</taxon>
        <taxon>Limoniibacter</taxon>
    </lineage>
</organism>
<evidence type="ECO:0000313" key="6">
    <source>
        <dbReference type="Proteomes" id="UP000641137"/>
    </source>
</evidence>
<dbReference type="AlphaFoldDB" id="A0A8J3DMY9"/>